<evidence type="ECO:0000313" key="4">
    <source>
        <dbReference type="Proteomes" id="UP000789342"/>
    </source>
</evidence>
<proteinExistence type="predicted"/>
<feature type="compositionally biased region" description="Polar residues" evidence="1">
    <location>
        <begin position="104"/>
        <end position="125"/>
    </location>
</feature>
<comment type="caution">
    <text evidence="3">The sequence shown here is derived from an EMBL/GenBank/DDBJ whole genome shotgun (WGS) entry which is preliminary data.</text>
</comment>
<evidence type="ECO:0000313" key="3">
    <source>
        <dbReference type="EMBL" id="CAG8599303.1"/>
    </source>
</evidence>
<evidence type="ECO:0000256" key="1">
    <source>
        <dbReference type="SAM" id="MobiDB-lite"/>
    </source>
</evidence>
<dbReference type="AlphaFoldDB" id="A0A9N9CGB0"/>
<keyword evidence="2" id="KW-1133">Transmembrane helix</keyword>
<keyword evidence="2" id="KW-0472">Membrane</keyword>
<name>A0A9N9CGB0_9GLOM</name>
<feature type="transmembrane region" description="Helical" evidence="2">
    <location>
        <begin position="53"/>
        <end position="82"/>
    </location>
</feature>
<sequence>FYLSSFQRVWDYGIRLLLIEIFSFTLWVSASVTNLDPWYSGPGFQCDRFPDEALLLCRVAVSSIAISWFNVLLSLVSLLMAWKRSIELAPIRANSRGPSGLDSGPNQRVSVGKNLQSTTNQVPYF</sequence>
<reference evidence="3" key="1">
    <citation type="submission" date="2021-06" db="EMBL/GenBank/DDBJ databases">
        <authorList>
            <person name="Kallberg Y."/>
            <person name="Tangrot J."/>
            <person name="Rosling A."/>
        </authorList>
    </citation>
    <scope>NUCLEOTIDE SEQUENCE</scope>
    <source>
        <strain evidence="3">CL551</strain>
    </source>
</reference>
<organism evidence="3 4">
    <name type="scientific">Acaulospora morrowiae</name>
    <dbReference type="NCBI Taxonomy" id="94023"/>
    <lineage>
        <taxon>Eukaryota</taxon>
        <taxon>Fungi</taxon>
        <taxon>Fungi incertae sedis</taxon>
        <taxon>Mucoromycota</taxon>
        <taxon>Glomeromycotina</taxon>
        <taxon>Glomeromycetes</taxon>
        <taxon>Diversisporales</taxon>
        <taxon>Acaulosporaceae</taxon>
        <taxon>Acaulospora</taxon>
    </lineage>
</organism>
<feature type="non-terminal residue" evidence="3">
    <location>
        <position position="1"/>
    </location>
</feature>
<keyword evidence="2" id="KW-0812">Transmembrane</keyword>
<keyword evidence="4" id="KW-1185">Reference proteome</keyword>
<evidence type="ECO:0000256" key="2">
    <source>
        <dbReference type="SAM" id="Phobius"/>
    </source>
</evidence>
<protein>
    <submittedName>
        <fullName evidence="3">5470_t:CDS:1</fullName>
    </submittedName>
</protein>
<dbReference type="EMBL" id="CAJVPV010006029">
    <property type="protein sequence ID" value="CAG8599303.1"/>
    <property type="molecule type" value="Genomic_DNA"/>
</dbReference>
<accession>A0A9N9CGB0</accession>
<dbReference type="OrthoDB" id="2434467at2759"/>
<gene>
    <name evidence="3" type="ORF">AMORRO_LOCUS7712</name>
</gene>
<feature type="region of interest" description="Disordered" evidence="1">
    <location>
        <begin position="95"/>
        <end position="125"/>
    </location>
</feature>
<dbReference type="Proteomes" id="UP000789342">
    <property type="component" value="Unassembled WGS sequence"/>
</dbReference>
<feature type="transmembrane region" description="Helical" evidence="2">
    <location>
        <begin position="12"/>
        <end position="33"/>
    </location>
</feature>